<dbReference type="PANTHER" id="PTHR33284:SF1">
    <property type="entry name" value="RIBOSOMAL PROTEIN L25_GLN-TRNA SYNTHETASE, ANTI-CODON-BINDING DOMAIN-CONTAINING PROTEIN"/>
    <property type="match status" value="1"/>
</dbReference>
<dbReference type="AlphaFoldDB" id="A0A1B9F657"/>
<dbReference type="Pfam" id="PF01386">
    <property type="entry name" value="Ribosomal_L25p"/>
    <property type="match status" value="1"/>
</dbReference>
<dbReference type="NCBIfam" id="TIGR00731">
    <property type="entry name" value="bL25_bact_ctc"/>
    <property type="match status" value="1"/>
</dbReference>
<dbReference type="PANTHER" id="PTHR33284">
    <property type="entry name" value="RIBOSOMAL PROTEIN L25/GLN-TRNA SYNTHETASE, ANTI-CODON-BINDING DOMAIN-CONTAINING PROTEIN"/>
    <property type="match status" value="1"/>
</dbReference>
<dbReference type="Gene3D" id="2.40.240.10">
    <property type="entry name" value="Ribosomal Protein L25, Chain P"/>
    <property type="match status" value="1"/>
</dbReference>
<dbReference type="GO" id="GO:0022625">
    <property type="term" value="C:cytosolic large ribosomal subunit"/>
    <property type="evidence" value="ECO:0007669"/>
    <property type="project" value="TreeGrafter"/>
</dbReference>
<evidence type="ECO:0000256" key="5">
    <source>
        <dbReference type="HAMAP-Rule" id="MF_01334"/>
    </source>
</evidence>
<keyword evidence="9" id="KW-1185">Reference proteome</keyword>
<dbReference type="GO" id="GO:0003735">
    <property type="term" value="F:structural constituent of ribosome"/>
    <property type="evidence" value="ECO:0007669"/>
    <property type="project" value="InterPro"/>
</dbReference>
<sequence>MLRFELDASVREKTGKGVARKLRADGQIPSIIYGPGIQPVPLAINAHEFKKLLIKAKGERILFTLNLQNNGSSEQRLALIKELQRHPVNDSIRHVDFYEVAMDRELHIEVPVKLVGKARGVEVEKGVLEIKRRTLEVACLPTNIPDEIEVDVTDLGLGEAIHIGDVTPPEGVRIVDPPRLTIVTIVGSGVSTTEEEGEEEADTE</sequence>
<dbReference type="EMBL" id="MAGO01000005">
    <property type="protein sequence ID" value="OCC15363.1"/>
    <property type="molecule type" value="Genomic_DNA"/>
</dbReference>
<dbReference type="CDD" id="cd00495">
    <property type="entry name" value="Ribosomal_L25_TL5_CTC"/>
    <property type="match status" value="1"/>
</dbReference>
<dbReference type="OrthoDB" id="9786489at2"/>
<dbReference type="GO" id="GO:0006412">
    <property type="term" value="P:translation"/>
    <property type="evidence" value="ECO:0007669"/>
    <property type="project" value="UniProtKB-UniRule"/>
</dbReference>
<dbReference type="InterPro" id="IPR011035">
    <property type="entry name" value="Ribosomal_bL25/Gln-tRNA_synth"/>
</dbReference>
<comment type="similarity">
    <text evidence="5">Belongs to the bacterial ribosomal protein bL25 family. CTC subfamily.</text>
</comment>
<evidence type="ECO:0000256" key="4">
    <source>
        <dbReference type="ARBA" id="ARBA00023274"/>
    </source>
</evidence>
<dbReference type="GO" id="GO:0008097">
    <property type="term" value="F:5S rRNA binding"/>
    <property type="evidence" value="ECO:0007669"/>
    <property type="project" value="InterPro"/>
</dbReference>
<dbReference type="InterPro" id="IPR020056">
    <property type="entry name" value="Rbsml_bL25/Gln-tRNA_synth_N"/>
</dbReference>
<organism evidence="8 9">
    <name type="scientific">Dissulfuribacter thermophilus</name>
    <dbReference type="NCBI Taxonomy" id="1156395"/>
    <lineage>
        <taxon>Bacteria</taxon>
        <taxon>Pseudomonadati</taxon>
        <taxon>Thermodesulfobacteriota</taxon>
        <taxon>Dissulfuribacteria</taxon>
        <taxon>Dissulfuribacterales</taxon>
        <taxon>Dissulfuribacteraceae</taxon>
        <taxon>Dissulfuribacter</taxon>
    </lineage>
</organism>
<dbReference type="STRING" id="1156395.DBT_1110"/>
<dbReference type="InterPro" id="IPR020057">
    <property type="entry name" value="Ribosomal_bL25_b-dom"/>
</dbReference>
<comment type="caution">
    <text evidence="8">The sequence shown here is derived from an EMBL/GenBank/DDBJ whole genome shotgun (WGS) entry which is preliminary data.</text>
</comment>
<gene>
    <name evidence="5" type="primary">rplY</name>
    <name evidence="5" type="synonym">ctc</name>
    <name evidence="8" type="ORF">DBT_1110</name>
</gene>
<evidence type="ECO:0000313" key="9">
    <source>
        <dbReference type="Proteomes" id="UP000093080"/>
    </source>
</evidence>
<feature type="domain" description="Large ribosomal subunit protein bL25 beta" evidence="7">
    <location>
        <begin position="106"/>
        <end position="187"/>
    </location>
</feature>
<proteinExistence type="inferred from homology"/>
<evidence type="ECO:0000259" key="7">
    <source>
        <dbReference type="Pfam" id="PF14693"/>
    </source>
</evidence>
<dbReference type="Pfam" id="PF14693">
    <property type="entry name" value="Ribosomal_TL5_C"/>
    <property type="match status" value="1"/>
</dbReference>
<dbReference type="InterPro" id="IPR020930">
    <property type="entry name" value="Ribosomal_uL5_bac-type"/>
</dbReference>
<protein>
    <recommendedName>
        <fullName evidence="5">Large ribosomal subunit protein bL25</fullName>
    </recommendedName>
    <alternativeName>
        <fullName evidence="5">General stress protein CTC</fullName>
    </alternativeName>
</protein>
<dbReference type="HAMAP" id="MF_01334">
    <property type="entry name" value="Ribosomal_bL25_CTC"/>
    <property type="match status" value="1"/>
</dbReference>
<dbReference type="RefSeq" id="WP_067617326.1">
    <property type="nucleotide sequence ID" value="NZ_MAGO01000005.1"/>
</dbReference>
<reference evidence="8 9" key="1">
    <citation type="submission" date="2016-06" db="EMBL/GenBank/DDBJ databases">
        <title>Respiratory ammonification of nitrate coupled to the oxidation of elemental sulfur in deep-sea autotrophic thermophilic bacteria.</title>
        <authorList>
            <person name="Slobodkina G.B."/>
            <person name="Mardanov A.V."/>
            <person name="Ravin N.V."/>
            <person name="Frolova A.A."/>
            <person name="Viryasiv M.B."/>
            <person name="Chernyh N.A."/>
            <person name="Bonch-Osmolovskaya E.A."/>
            <person name="Slobodkin A.I."/>
        </authorList>
    </citation>
    <scope>NUCLEOTIDE SEQUENCE [LARGE SCALE GENOMIC DNA]</scope>
    <source>
        <strain evidence="8 9">S69</strain>
    </source>
</reference>
<accession>A0A1B9F657</accession>
<keyword evidence="2 5" id="KW-0694">RNA-binding</keyword>
<dbReference type="Proteomes" id="UP000093080">
    <property type="component" value="Unassembled WGS sequence"/>
</dbReference>
<keyword evidence="4 5" id="KW-0687">Ribonucleoprotein</keyword>
<evidence type="ECO:0000259" key="6">
    <source>
        <dbReference type="Pfam" id="PF01386"/>
    </source>
</evidence>
<keyword evidence="1 5" id="KW-0699">rRNA-binding</keyword>
<dbReference type="InterPro" id="IPR029751">
    <property type="entry name" value="Ribosomal_L25_dom"/>
</dbReference>
<dbReference type="SUPFAM" id="SSF50715">
    <property type="entry name" value="Ribosomal protein L25-like"/>
    <property type="match status" value="1"/>
</dbReference>
<keyword evidence="3 5" id="KW-0689">Ribosomal protein</keyword>
<comment type="function">
    <text evidence="5">This is one of the proteins that binds to the 5S RNA in the ribosome where it forms part of the central protuberance.</text>
</comment>
<feature type="domain" description="Large ribosomal subunit protein bL25 L25" evidence="6">
    <location>
        <begin position="6"/>
        <end position="97"/>
    </location>
</feature>
<comment type="subunit">
    <text evidence="5">Part of the 50S ribosomal subunit; part of the 5S rRNA/L5/L18/L25 subcomplex. Contacts the 5S rRNA. Binds to the 5S rRNA independently of L5 and L18.</text>
</comment>
<name>A0A1B9F657_9BACT</name>
<evidence type="ECO:0000256" key="2">
    <source>
        <dbReference type="ARBA" id="ARBA00022884"/>
    </source>
</evidence>
<evidence type="ECO:0000256" key="1">
    <source>
        <dbReference type="ARBA" id="ARBA00022730"/>
    </source>
</evidence>
<dbReference type="Gene3D" id="2.170.120.20">
    <property type="entry name" value="Ribosomal protein L25, beta domain"/>
    <property type="match status" value="1"/>
</dbReference>
<dbReference type="InterPro" id="IPR037121">
    <property type="entry name" value="Ribosomal_bL25_C"/>
</dbReference>
<evidence type="ECO:0000313" key="8">
    <source>
        <dbReference type="EMBL" id="OCC15363.1"/>
    </source>
</evidence>
<dbReference type="InterPro" id="IPR001021">
    <property type="entry name" value="Ribosomal_bL25_long"/>
</dbReference>
<evidence type="ECO:0000256" key="3">
    <source>
        <dbReference type="ARBA" id="ARBA00022980"/>
    </source>
</evidence>
<dbReference type="PATRIC" id="fig|1156395.6.peg.1125"/>